<sequence>MSIPPNPAYTTTPMYASPAMVPMTSTPYGPSPYTPVMAAQAGGYYPPMQMGQPVVVQQPYGVYRRD</sequence>
<proteinExistence type="predicted"/>
<organism evidence="1 2">
    <name type="scientific">Rhizopus stolonifer</name>
    <name type="common">Rhizopus nigricans</name>
    <dbReference type="NCBI Taxonomy" id="4846"/>
    <lineage>
        <taxon>Eukaryota</taxon>
        <taxon>Fungi</taxon>
        <taxon>Fungi incertae sedis</taxon>
        <taxon>Mucoromycota</taxon>
        <taxon>Mucoromycotina</taxon>
        <taxon>Mucoromycetes</taxon>
        <taxon>Mucorales</taxon>
        <taxon>Mucorineae</taxon>
        <taxon>Rhizopodaceae</taxon>
        <taxon>Rhizopus</taxon>
    </lineage>
</organism>
<dbReference type="Proteomes" id="UP000253551">
    <property type="component" value="Unassembled WGS sequence"/>
</dbReference>
<name>A0A367J078_RHIST</name>
<dbReference type="EMBL" id="PJQM01004778">
    <property type="protein sequence ID" value="RCH83345.1"/>
    <property type="molecule type" value="Genomic_DNA"/>
</dbReference>
<keyword evidence="2" id="KW-1185">Reference proteome</keyword>
<accession>A0A367J078</accession>
<gene>
    <name evidence="1" type="ORF">CU098_009548</name>
</gene>
<feature type="non-terminal residue" evidence="1">
    <location>
        <position position="66"/>
    </location>
</feature>
<protein>
    <submittedName>
        <fullName evidence="1">Uncharacterized protein</fullName>
    </submittedName>
</protein>
<evidence type="ECO:0000313" key="1">
    <source>
        <dbReference type="EMBL" id="RCH83345.1"/>
    </source>
</evidence>
<comment type="caution">
    <text evidence="1">The sequence shown here is derived from an EMBL/GenBank/DDBJ whole genome shotgun (WGS) entry which is preliminary data.</text>
</comment>
<dbReference type="AlphaFoldDB" id="A0A367J078"/>
<evidence type="ECO:0000313" key="2">
    <source>
        <dbReference type="Proteomes" id="UP000253551"/>
    </source>
</evidence>
<reference evidence="1 2" key="1">
    <citation type="journal article" date="2018" name="G3 (Bethesda)">
        <title>Phylogenetic and Phylogenomic Definition of Rhizopus Species.</title>
        <authorList>
            <person name="Gryganskyi A.P."/>
            <person name="Golan J."/>
            <person name="Dolatabadi S."/>
            <person name="Mondo S."/>
            <person name="Robb S."/>
            <person name="Idnurm A."/>
            <person name="Muszewska A."/>
            <person name="Steczkiewicz K."/>
            <person name="Masonjones S."/>
            <person name="Liao H.L."/>
            <person name="Gajdeczka M.T."/>
            <person name="Anike F."/>
            <person name="Vuek A."/>
            <person name="Anishchenko I.M."/>
            <person name="Voigt K."/>
            <person name="de Hoog G.S."/>
            <person name="Smith M.E."/>
            <person name="Heitman J."/>
            <person name="Vilgalys R."/>
            <person name="Stajich J.E."/>
        </authorList>
    </citation>
    <scope>NUCLEOTIDE SEQUENCE [LARGE SCALE GENOMIC DNA]</scope>
    <source>
        <strain evidence="1 2">LSU 92-RS-03</strain>
    </source>
</reference>